<name>A0A848L5E6_9BACT</name>
<dbReference type="Proteomes" id="UP000518300">
    <property type="component" value="Unassembled WGS sequence"/>
</dbReference>
<protein>
    <submittedName>
        <fullName evidence="1">DUF3142 domain-containing protein</fullName>
    </submittedName>
</protein>
<evidence type="ECO:0000313" key="2">
    <source>
        <dbReference type="Proteomes" id="UP000518300"/>
    </source>
</evidence>
<dbReference type="InterPro" id="IPR021488">
    <property type="entry name" value="DUF3142"/>
</dbReference>
<reference evidence="1 2" key="1">
    <citation type="submission" date="2020-04" db="EMBL/GenBank/DDBJ databases">
        <title>Draft genome of Pyxidicoccus fallax type strain.</title>
        <authorList>
            <person name="Whitworth D.E."/>
        </authorList>
    </citation>
    <scope>NUCLEOTIDE SEQUENCE [LARGE SCALE GENOMIC DNA]</scope>
    <source>
        <strain evidence="1 2">DSM 14698</strain>
    </source>
</reference>
<dbReference type="EMBL" id="JABBJJ010000014">
    <property type="protein sequence ID" value="NMO14180.1"/>
    <property type="molecule type" value="Genomic_DNA"/>
</dbReference>
<dbReference type="AlphaFoldDB" id="A0A848L5E6"/>
<keyword evidence="2" id="KW-1185">Reference proteome</keyword>
<sequence>MTTPGNIRRQLTRAWAHGVLLHALGIVTSHPHALPAPGNPRRQLTHGRAGVPRRALGIAITSHPWAPPEARAWHRVRAWPGVLLLALVLACSRGSEAPPTPLTHEAYVWQRDWSPELSGALTDVLPELGALRVLARERSGPTRTPVDIGVDVEALARSGRDVVAVMRVDGTAPLDGISLEEVAVHARAWKARGVRVRGIEVDHDCATPALPRYADWLDQERARLQGQGLTLSITALPTWASSPDVRRLVSIPDDVVLQVHAVRAPTLFTPEEARRFVESWSTATGRPFRVALPTYRVRLRDGTRLSAEPRDVARFLTGLRERPVPGLTGVLWFRLGHRADPEAWSPPTLATVLRGEPLTPRLTPRLVDAGGGTRDIVIENTGHVDAEAPARLTLTGNLEVLDGVGGYAPRGASLVARTPPRLRAGERRVVGFVRGTEVSLAVP</sequence>
<gene>
    <name evidence="1" type="ORF">HG543_04805</name>
</gene>
<evidence type="ECO:0000313" key="1">
    <source>
        <dbReference type="EMBL" id="NMO14180.1"/>
    </source>
</evidence>
<organism evidence="1 2">
    <name type="scientific">Pyxidicoccus fallax</name>
    <dbReference type="NCBI Taxonomy" id="394095"/>
    <lineage>
        <taxon>Bacteria</taxon>
        <taxon>Pseudomonadati</taxon>
        <taxon>Myxococcota</taxon>
        <taxon>Myxococcia</taxon>
        <taxon>Myxococcales</taxon>
        <taxon>Cystobacterineae</taxon>
        <taxon>Myxococcaceae</taxon>
        <taxon>Pyxidicoccus</taxon>
    </lineage>
</organism>
<accession>A0A848L5E6</accession>
<proteinExistence type="predicted"/>
<comment type="caution">
    <text evidence="1">The sequence shown here is derived from an EMBL/GenBank/DDBJ whole genome shotgun (WGS) entry which is preliminary data.</text>
</comment>
<dbReference type="Pfam" id="PF11340">
    <property type="entry name" value="DUF3142"/>
    <property type="match status" value="1"/>
</dbReference>